<feature type="region of interest" description="Disordered" evidence="1">
    <location>
        <begin position="1"/>
        <end position="69"/>
    </location>
</feature>
<evidence type="ECO:0000313" key="2">
    <source>
        <dbReference type="EMBL" id="GIT95730.1"/>
    </source>
</evidence>
<organism evidence="2 3">
    <name type="scientific">Jannaschia pagri</name>
    <dbReference type="NCBI Taxonomy" id="2829797"/>
    <lineage>
        <taxon>Bacteria</taxon>
        <taxon>Pseudomonadati</taxon>
        <taxon>Pseudomonadota</taxon>
        <taxon>Alphaproteobacteria</taxon>
        <taxon>Rhodobacterales</taxon>
        <taxon>Roseobacteraceae</taxon>
        <taxon>Jannaschia</taxon>
    </lineage>
</organism>
<name>A0ABQ4NN85_9RHOB</name>
<feature type="compositionally biased region" description="Basic and acidic residues" evidence="1">
    <location>
        <begin position="34"/>
        <end position="59"/>
    </location>
</feature>
<dbReference type="EMBL" id="BPFH01000004">
    <property type="protein sequence ID" value="GIT95730.1"/>
    <property type="molecule type" value="Genomic_DNA"/>
</dbReference>
<evidence type="ECO:0008006" key="4">
    <source>
        <dbReference type="Google" id="ProtNLM"/>
    </source>
</evidence>
<gene>
    <name evidence="2" type="ORF">JANAI62_23530</name>
</gene>
<protein>
    <recommendedName>
        <fullName evidence="4">DUF4169 domain-containing protein</fullName>
    </recommendedName>
</protein>
<reference evidence="2 3" key="1">
    <citation type="submission" date="2021-05" db="EMBL/GenBank/DDBJ databases">
        <title>Bacteria Genome sequencing.</title>
        <authorList>
            <person name="Takabe Y."/>
            <person name="Nakajima Y."/>
            <person name="Suzuki S."/>
            <person name="Shiozaki T."/>
        </authorList>
    </citation>
    <scope>NUCLEOTIDE SEQUENCE [LARGE SCALE GENOMIC DNA]</scope>
    <source>
        <strain evidence="2 3">AI_62</strain>
    </source>
</reference>
<dbReference type="Pfam" id="PF13770">
    <property type="entry name" value="DUF4169"/>
    <property type="match status" value="1"/>
</dbReference>
<feature type="compositionally biased region" description="Low complexity" evidence="1">
    <location>
        <begin position="60"/>
        <end position="69"/>
    </location>
</feature>
<sequence>MTGKIINLNRARKNRARATAKAQADANTVRFGRTKAEKDRQATEAETAERHLDGHRTDGSDSTPPGSDD</sequence>
<accession>A0ABQ4NN85</accession>
<evidence type="ECO:0000313" key="3">
    <source>
        <dbReference type="Proteomes" id="UP000786693"/>
    </source>
</evidence>
<comment type="caution">
    <text evidence="2">The sequence shown here is derived from an EMBL/GenBank/DDBJ whole genome shotgun (WGS) entry which is preliminary data.</text>
</comment>
<evidence type="ECO:0000256" key="1">
    <source>
        <dbReference type="SAM" id="MobiDB-lite"/>
    </source>
</evidence>
<dbReference type="Proteomes" id="UP000786693">
    <property type="component" value="Unassembled WGS sequence"/>
</dbReference>
<keyword evidence="3" id="KW-1185">Reference proteome</keyword>
<dbReference type="InterPro" id="IPR025227">
    <property type="entry name" value="DUF4169"/>
</dbReference>
<dbReference type="RefSeq" id="WP_220749229.1">
    <property type="nucleotide sequence ID" value="NZ_BPFH01000004.1"/>
</dbReference>
<proteinExistence type="predicted"/>